<dbReference type="Proteomes" id="UP000583639">
    <property type="component" value="Unassembled WGS sequence"/>
</dbReference>
<evidence type="ECO:0000256" key="3">
    <source>
        <dbReference type="ARBA" id="ARBA00022777"/>
    </source>
</evidence>
<dbReference type="RefSeq" id="WP_057250899.1">
    <property type="nucleotide sequence ID" value="NZ_CAXTBS010000096.1"/>
</dbReference>
<evidence type="ECO:0000313" key="13">
    <source>
        <dbReference type="Proteomes" id="UP000583639"/>
    </source>
</evidence>
<evidence type="ECO:0000313" key="6">
    <source>
        <dbReference type="EMBL" id="CUP40545.1"/>
    </source>
</evidence>
<dbReference type="Proteomes" id="UP000460950">
    <property type="component" value="Unassembled WGS sequence"/>
</dbReference>
<evidence type="ECO:0000256" key="2">
    <source>
        <dbReference type="ARBA" id="ARBA00022679"/>
    </source>
</evidence>
<dbReference type="Proteomes" id="UP000095333">
    <property type="component" value="Unassembled WGS sequence"/>
</dbReference>
<feature type="domain" description="HipA-like C-terminal" evidence="4">
    <location>
        <begin position="168"/>
        <end position="386"/>
    </location>
</feature>
<evidence type="ECO:0000259" key="5">
    <source>
        <dbReference type="Pfam" id="PF13657"/>
    </source>
</evidence>
<evidence type="ECO:0000259" key="4">
    <source>
        <dbReference type="Pfam" id="PF07804"/>
    </source>
</evidence>
<gene>
    <name evidence="6" type="ORF">ERS852457_04035</name>
    <name evidence="7" type="ORF">FYJ30_17720</name>
    <name evidence="8" type="ORF">HKQ54_10035</name>
    <name evidence="9" type="ORF">HKQ55_11170</name>
</gene>
<dbReference type="GO" id="GO:0005829">
    <property type="term" value="C:cytosol"/>
    <property type="evidence" value="ECO:0007669"/>
    <property type="project" value="TreeGrafter"/>
</dbReference>
<comment type="similarity">
    <text evidence="1">Belongs to the HipA Ser/Thr kinase family.</text>
</comment>
<evidence type="ECO:0000313" key="8">
    <source>
        <dbReference type="EMBL" id="NMW36466.1"/>
    </source>
</evidence>
<dbReference type="EMBL" id="JABDSH010000076">
    <property type="protein sequence ID" value="NMW36466.1"/>
    <property type="molecule type" value="Genomic_DNA"/>
</dbReference>
<dbReference type="InterPro" id="IPR017508">
    <property type="entry name" value="HipA_N1"/>
</dbReference>
<dbReference type="InterPro" id="IPR012893">
    <property type="entry name" value="HipA-like_C"/>
</dbReference>
<reference evidence="6 10" key="1">
    <citation type="submission" date="2015-09" db="EMBL/GenBank/DDBJ databases">
        <authorList>
            <consortium name="Pathogen Informatics"/>
        </authorList>
    </citation>
    <scope>NUCLEOTIDE SEQUENCE [LARGE SCALE GENOMIC DNA]</scope>
    <source>
        <strain evidence="6 10">2789STDY5834842</strain>
    </source>
</reference>
<dbReference type="Proteomes" id="UP000555193">
    <property type="component" value="Unassembled WGS sequence"/>
</dbReference>
<protein>
    <submittedName>
        <fullName evidence="6">Capsule biosynthesis enzyme-like protein</fullName>
    </submittedName>
    <submittedName>
        <fullName evidence="7">Type II toxin-antitoxin system HipA family toxin</fullName>
    </submittedName>
</protein>
<evidence type="ECO:0000256" key="1">
    <source>
        <dbReference type="ARBA" id="ARBA00010164"/>
    </source>
</evidence>
<dbReference type="EMBL" id="JABDSI010000116">
    <property type="protein sequence ID" value="NMW40689.1"/>
    <property type="molecule type" value="Genomic_DNA"/>
</dbReference>
<reference evidence="12 13" key="3">
    <citation type="submission" date="2020-04" db="EMBL/GenBank/DDBJ databases">
        <title>A novel gut-associated lysogenic phage, Bacteroides phage BV01, alters the host transcriptome and bile acid metabolism in Bacteroides vulgatus.</title>
        <authorList>
            <person name="Campbell D.E."/>
            <person name="Ly L."/>
            <person name="Ridlon J.M."/>
            <person name="Hsiao A."/>
            <person name="Degnan P.H."/>
        </authorList>
    </citation>
    <scope>NUCLEOTIDE SEQUENCE [LARGE SCALE GENOMIC DNA]</scope>
    <source>
        <strain evidence="8 12">VPI-4506</strain>
        <strain evidence="9 13">VPI-BV8526</strain>
    </source>
</reference>
<dbReference type="PANTHER" id="PTHR37419:SF8">
    <property type="entry name" value="TOXIN YJJJ"/>
    <property type="match status" value="1"/>
</dbReference>
<accession>A0A174N386</accession>
<dbReference type="EMBL" id="CYZI01000049">
    <property type="protein sequence ID" value="CUP40545.1"/>
    <property type="molecule type" value="Genomic_DNA"/>
</dbReference>
<dbReference type="GO" id="GO:0004674">
    <property type="term" value="F:protein serine/threonine kinase activity"/>
    <property type="evidence" value="ECO:0007669"/>
    <property type="project" value="TreeGrafter"/>
</dbReference>
<evidence type="ECO:0000313" key="11">
    <source>
        <dbReference type="Proteomes" id="UP000460950"/>
    </source>
</evidence>
<dbReference type="EMBL" id="VULU01000041">
    <property type="protein sequence ID" value="MSS50084.1"/>
    <property type="molecule type" value="Genomic_DNA"/>
</dbReference>
<reference evidence="7 11" key="2">
    <citation type="submission" date="2019-09" db="EMBL/GenBank/DDBJ databases">
        <title>In-depth cultivation of the pig gut microbiome towards novel bacterial diversity and tailored functional studies.</title>
        <authorList>
            <person name="Wylensek D."/>
            <person name="Hitch T.C.A."/>
            <person name="Clavel T."/>
        </authorList>
    </citation>
    <scope>NUCLEOTIDE SEQUENCE [LARGE SCALE GENOMIC DNA]</scope>
    <source>
        <strain evidence="7 11">WCA-389-WT-3C</strain>
    </source>
</reference>
<evidence type="ECO:0000313" key="10">
    <source>
        <dbReference type="Proteomes" id="UP000095333"/>
    </source>
</evidence>
<evidence type="ECO:0000313" key="12">
    <source>
        <dbReference type="Proteomes" id="UP000555193"/>
    </source>
</evidence>
<dbReference type="PANTHER" id="PTHR37419">
    <property type="entry name" value="SERINE/THREONINE-PROTEIN KINASE TOXIN HIPA"/>
    <property type="match status" value="1"/>
</dbReference>
<dbReference type="InterPro" id="IPR052028">
    <property type="entry name" value="HipA_Ser/Thr_kinase"/>
</dbReference>
<evidence type="ECO:0000313" key="7">
    <source>
        <dbReference type="EMBL" id="MSS50084.1"/>
    </source>
</evidence>
<keyword evidence="2" id="KW-0808">Transferase</keyword>
<evidence type="ECO:0000313" key="9">
    <source>
        <dbReference type="EMBL" id="NMW40689.1"/>
    </source>
</evidence>
<dbReference type="Pfam" id="PF13657">
    <property type="entry name" value="Couple_hipA"/>
    <property type="match status" value="1"/>
</dbReference>
<keyword evidence="3" id="KW-0418">Kinase</keyword>
<name>A0A174N386_PHOVU</name>
<organism evidence="6 10">
    <name type="scientific">Phocaeicola vulgatus</name>
    <name type="common">Bacteroides vulgatus</name>
    <dbReference type="NCBI Taxonomy" id="821"/>
    <lineage>
        <taxon>Bacteria</taxon>
        <taxon>Pseudomonadati</taxon>
        <taxon>Bacteroidota</taxon>
        <taxon>Bacteroidia</taxon>
        <taxon>Bacteroidales</taxon>
        <taxon>Bacteroidaceae</taxon>
        <taxon>Phocaeicola</taxon>
    </lineage>
</organism>
<dbReference type="AlphaFoldDB" id="A0A174N386"/>
<dbReference type="Pfam" id="PF07804">
    <property type="entry name" value="HipA_C"/>
    <property type="match status" value="1"/>
</dbReference>
<feature type="domain" description="HipA N-terminal subdomain 1" evidence="5">
    <location>
        <begin position="5"/>
        <end position="118"/>
    </location>
</feature>
<dbReference type="Gene3D" id="1.10.1070.20">
    <property type="match status" value="1"/>
</dbReference>
<proteinExistence type="inferred from homology"/>
<sequence>MVQSLKVILWGEEIGRLAWDARRRLSYFMYNPAFLKKGLNISPLAAPVDGARGLMPVWGEEAKIYQKLPAFLADSLPDSWGNQLFELWRQQNHLSNADITPLDKLSFIGKRGMGALEFLPEVSRERKAEKIDIKSLANLAERIFSERENARILPEESVTMQSLLTVGTSAGGRQPKAIVAINRKNGEVRSGQISGLEEFDYYLVKFGNSQYSSAELEMSYYELATMAGINMMPSKLYQVDGNNHFMTKRFDRNNGKKIHTQTLAAISPDADSYEQLITVCRKLHLPETDCYEVFRRMVFNVLANNTDDHNKNFSFVMSEDGTWRLSPAYDVTYIFDNGGFLPNEDHCMYIRAKLRDITRDDVIQFAKDNGIRRPDAIIRDIVNAMKQFRTVATKYGVAELWIGRVENTIVDRLKSWGELEEMAPEICEFVINGHTIKNIRMEQAYKGNFHLLAEIDGHERKFIIGKNKEEFSLIESIGIANLSSDQLKYIVEKYFITRKYNRRLR</sequence>